<evidence type="ECO:0000313" key="4">
    <source>
        <dbReference type="EnsemblMetazoa" id="ISCW008599-PA"/>
    </source>
</evidence>
<evidence type="ECO:0000256" key="1">
    <source>
        <dbReference type="SAM" id="MobiDB-lite"/>
    </source>
</evidence>
<name>B7Q366_IXOSC</name>
<keyword evidence="5" id="KW-1185">Reference proteome</keyword>
<gene>
    <name evidence="3" type="ORF">IscW_ISCW008599</name>
</gene>
<dbReference type="AlphaFoldDB" id="B7Q366"/>
<reference evidence="4" key="2">
    <citation type="submission" date="2020-05" db="UniProtKB">
        <authorList>
            <consortium name="EnsemblMetazoa"/>
        </authorList>
    </citation>
    <scope>IDENTIFICATION</scope>
    <source>
        <strain evidence="4">wikel</strain>
    </source>
</reference>
<evidence type="ECO:0000313" key="3">
    <source>
        <dbReference type="EMBL" id="EEC13288.1"/>
    </source>
</evidence>
<accession>B7Q366</accession>
<dbReference type="EMBL" id="ABJB011085770">
    <property type="status" value="NOT_ANNOTATED_CDS"/>
    <property type="molecule type" value="Genomic_DNA"/>
</dbReference>
<organism>
    <name type="scientific">Ixodes scapularis</name>
    <name type="common">Black-legged tick</name>
    <name type="synonym">Deer tick</name>
    <dbReference type="NCBI Taxonomy" id="6945"/>
    <lineage>
        <taxon>Eukaryota</taxon>
        <taxon>Metazoa</taxon>
        <taxon>Ecdysozoa</taxon>
        <taxon>Arthropoda</taxon>
        <taxon>Chelicerata</taxon>
        <taxon>Arachnida</taxon>
        <taxon>Acari</taxon>
        <taxon>Parasitiformes</taxon>
        <taxon>Ixodida</taxon>
        <taxon>Ixodoidea</taxon>
        <taxon>Ixodidae</taxon>
        <taxon>Ixodinae</taxon>
        <taxon>Ixodes</taxon>
    </lineage>
</organism>
<feature type="compositionally biased region" description="Polar residues" evidence="1">
    <location>
        <begin position="1"/>
        <end position="11"/>
    </location>
</feature>
<dbReference type="InParanoid" id="B7Q366"/>
<reference evidence="3 5" key="1">
    <citation type="submission" date="2008-03" db="EMBL/GenBank/DDBJ databases">
        <title>Annotation of Ixodes scapularis.</title>
        <authorList>
            <consortium name="Ixodes scapularis Genome Project Consortium"/>
            <person name="Caler E."/>
            <person name="Hannick L.I."/>
            <person name="Bidwell S."/>
            <person name="Joardar V."/>
            <person name="Thiagarajan M."/>
            <person name="Amedeo P."/>
            <person name="Galinsky K.J."/>
            <person name="Schobel S."/>
            <person name="Inman J."/>
            <person name="Hostetler J."/>
            <person name="Miller J."/>
            <person name="Hammond M."/>
            <person name="Megy K."/>
            <person name="Lawson D."/>
            <person name="Kodira C."/>
            <person name="Sutton G."/>
            <person name="Meyer J."/>
            <person name="Hill C.A."/>
            <person name="Birren B."/>
            <person name="Nene V."/>
            <person name="Collins F."/>
            <person name="Alarcon-Chaidez F."/>
            <person name="Wikel S."/>
            <person name="Strausberg R."/>
        </authorList>
    </citation>
    <scope>NUCLEOTIDE SEQUENCE [LARGE SCALE GENOMIC DNA]</scope>
    <source>
        <strain evidence="5">Wikel</strain>
        <strain evidence="3">Wikel colony</strain>
    </source>
</reference>
<proteinExistence type="predicted"/>
<protein>
    <submittedName>
        <fullName evidence="3 4">Uncharacterized protein</fullName>
    </submittedName>
</protein>
<feature type="region of interest" description="Disordered" evidence="1">
    <location>
        <begin position="1"/>
        <end position="33"/>
    </location>
</feature>
<evidence type="ECO:0000313" key="5">
    <source>
        <dbReference type="Proteomes" id="UP000001555"/>
    </source>
</evidence>
<dbReference type="VEuPathDB" id="VectorBase:ISCW008599"/>
<evidence type="ECO:0000256" key="2">
    <source>
        <dbReference type="SAM" id="Phobius"/>
    </source>
</evidence>
<keyword evidence="2" id="KW-0472">Membrane</keyword>
<dbReference type="Proteomes" id="UP000001555">
    <property type="component" value="Unassembled WGS sequence"/>
</dbReference>
<keyword evidence="2" id="KW-0812">Transmembrane</keyword>
<sequence length="132" mass="15582">MPSLSAHSGYNQKKEEQIKTFKRTNIPPSEAGRVNGDDYWRKSSSLAPRRCSFLSLHITEYFCCLVSFFFFFLSRTPHIGLDDNGPADNKIQLFIYFLSTEVGFVREHHIKLYRNIFFSSLFERFQFKIHKN</sequence>
<dbReference type="HOGENOM" id="CLU_1919371_0_0_1"/>
<dbReference type="PaxDb" id="6945-B7Q366"/>
<feature type="transmembrane region" description="Helical" evidence="2">
    <location>
        <begin position="51"/>
        <end position="73"/>
    </location>
</feature>
<dbReference type="VEuPathDB" id="VectorBase:ISCI008599"/>
<dbReference type="EMBL" id="DS847973">
    <property type="protein sequence ID" value="EEC13288.1"/>
    <property type="molecule type" value="Genomic_DNA"/>
</dbReference>
<keyword evidence="2" id="KW-1133">Transmembrane helix</keyword>
<dbReference type="EnsemblMetazoa" id="ISCW008599-RA">
    <property type="protein sequence ID" value="ISCW008599-PA"/>
    <property type="gene ID" value="ISCW008599"/>
</dbReference>